<reference evidence="2" key="1">
    <citation type="journal article" date="2023" name="G3 (Bethesda)">
        <title>Genome assembly and association tests identify interacting loci associated with vigor, precocity, and sex in interspecific pistachio rootstocks.</title>
        <authorList>
            <person name="Palmer W."/>
            <person name="Jacygrad E."/>
            <person name="Sagayaradj S."/>
            <person name="Cavanaugh K."/>
            <person name="Han R."/>
            <person name="Bertier L."/>
            <person name="Beede B."/>
            <person name="Kafkas S."/>
            <person name="Golino D."/>
            <person name="Preece J."/>
            <person name="Michelmore R."/>
        </authorList>
    </citation>
    <scope>NUCLEOTIDE SEQUENCE [LARGE SCALE GENOMIC DNA]</scope>
</reference>
<proteinExistence type="predicted"/>
<comment type="caution">
    <text evidence="1">The sequence shown here is derived from an EMBL/GenBank/DDBJ whole genome shotgun (WGS) entry which is preliminary data.</text>
</comment>
<gene>
    <name evidence="1" type="ORF">Patl1_18976</name>
</gene>
<keyword evidence="2" id="KW-1185">Reference proteome</keyword>
<sequence length="148" mass="16462">MAAVPSSSPSSDSRNSATHPIQPKREVDDVTTNNGVFDVFEEKPDSTPQHFQVLNSTDYIEKYQKYEADCSRRLMAKYFSKKNLYGGNIFEETMTINGETIKSSRWPCTRSFADPVQGFEDQSSCASSSTAETMNNVPNGRVTPKKSG</sequence>
<evidence type="ECO:0000313" key="1">
    <source>
        <dbReference type="EMBL" id="KAJ0105948.1"/>
    </source>
</evidence>
<accession>A0ACC1C1P9</accession>
<dbReference type="EMBL" id="CM047898">
    <property type="protein sequence ID" value="KAJ0105948.1"/>
    <property type="molecule type" value="Genomic_DNA"/>
</dbReference>
<name>A0ACC1C1P9_9ROSI</name>
<dbReference type="Proteomes" id="UP001164250">
    <property type="component" value="Chromosome 2"/>
</dbReference>
<organism evidence="1 2">
    <name type="scientific">Pistacia atlantica</name>
    <dbReference type="NCBI Taxonomy" id="434234"/>
    <lineage>
        <taxon>Eukaryota</taxon>
        <taxon>Viridiplantae</taxon>
        <taxon>Streptophyta</taxon>
        <taxon>Embryophyta</taxon>
        <taxon>Tracheophyta</taxon>
        <taxon>Spermatophyta</taxon>
        <taxon>Magnoliopsida</taxon>
        <taxon>eudicotyledons</taxon>
        <taxon>Gunneridae</taxon>
        <taxon>Pentapetalae</taxon>
        <taxon>rosids</taxon>
        <taxon>malvids</taxon>
        <taxon>Sapindales</taxon>
        <taxon>Anacardiaceae</taxon>
        <taxon>Pistacia</taxon>
    </lineage>
</organism>
<evidence type="ECO:0000313" key="2">
    <source>
        <dbReference type="Proteomes" id="UP001164250"/>
    </source>
</evidence>
<protein>
    <submittedName>
        <fullName evidence="1">Uncharacterized protein</fullName>
    </submittedName>
</protein>